<accession>A0A7S3IZP4</accession>
<proteinExistence type="predicted"/>
<protein>
    <submittedName>
        <fullName evidence="2">Uncharacterized protein</fullName>
    </submittedName>
</protein>
<sequence>MNSIRNNSKSIHEKYLKRAQEIEEQEKKLKKELQHRIDESELPQISQKKIGVQRVLYDPRYDDNYQKLKQAYGSETESKRTPALIIAPRIVSHNSKEGISSRGNLIGNPMTPASTKGIIPPYDYKITPYK</sequence>
<evidence type="ECO:0000313" key="2">
    <source>
        <dbReference type="EMBL" id="CAE0341922.1"/>
    </source>
</evidence>
<feature type="coiled-coil region" evidence="1">
    <location>
        <begin position="12"/>
        <end position="39"/>
    </location>
</feature>
<keyword evidence="1" id="KW-0175">Coiled coil</keyword>
<name>A0A7S3IZP4_9SPIT</name>
<dbReference type="AlphaFoldDB" id="A0A7S3IZP4"/>
<organism evidence="2">
    <name type="scientific">Euplotes harpa</name>
    <dbReference type="NCBI Taxonomy" id="151035"/>
    <lineage>
        <taxon>Eukaryota</taxon>
        <taxon>Sar</taxon>
        <taxon>Alveolata</taxon>
        <taxon>Ciliophora</taxon>
        <taxon>Intramacronucleata</taxon>
        <taxon>Spirotrichea</taxon>
        <taxon>Hypotrichia</taxon>
        <taxon>Euplotida</taxon>
        <taxon>Euplotidae</taxon>
        <taxon>Euplotes</taxon>
    </lineage>
</organism>
<evidence type="ECO:0000256" key="1">
    <source>
        <dbReference type="SAM" id="Coils"/>
    </source>
</evidence>
<gene>
    <name evidence="2" type="ORF">EHAR0213_LOCUS829</name>
</gene>
<reference evidence="2" key="1">
    <citation type="submission" date="2021-01" db="EMBL/GenBank/DDBJ databases">
        <authorList>
            <person name="Corre E."/>
            <person name="Pelletier E."/>
            <person name="Niang G."/>
            <person name="Scheremetjew M."/>
            <person name="Finn R."/>
            <person name="Kale V."/>
            <person name="Holt S."/>
            <person name="Cochrane G."/>
            <person name="Meng A."/>
            <person name="Brown T."/>
            <person name="Cohen L."/>
        </authorList>
    </citation>
    <scope>NUCLEOTIDE SEQUENCE</scope>
    <source>
        <strain evidence="2">FSP1.4</strain>
    </source>
</reference>
<dbReference type="EMBL" id="HBII01001853">
    <property type="protein sequence ID" value="CAE0341922.1"/>
    <property type="molecule type" value="Transcribed_RNA"/>
</dbReference>